<sequence>MRIALVLLVASLAALAAVLVFARTSDNEEATLPAATPTPAYTQLTRLVEQITRDEDGLVDQGIYVMSAGVGDGCAKIALANPTAPNVAYVQRQFPGTCVQREPAARPTTCTQTERPLAREGSIEVPDLRDLTLAEASRQAVTADLTYSADCLGAAATAPWTPVGPPDELARVVEQCPRPGELVRRGTEVALDAVVVLPGGFRHRISALDDGACRDGRNP</sequence>
<feature type="signal peptide" evidence="1">
    <location>
        <begin position="1"/>
        <end position="22"/>
    </location>
</feature>
<organism evidence="3 4">
    <name type="scientific">Solirubrobacter phytolaccae</name>
    <dbReference type="NCBI Taxonomy" id="1404360"/>
    <lineage>
        <taxon>Bacteria</taxon>
        <taxon>Bacillati</taxon>
        <taxon>Actinomycetota</taxon>
        <taxon>Thermoleophilia</taxon>
        <taxon>Solirubrobacterales</taxon>
        <taxon>Solirubrobacteraceae</taxon>
        <taxon>Solirubrobacter</taxon>
    </lineage>
</organism>
<evidence type="ECO:0000313" key="3">
    <source>
        <dbReference type="EMBL" id="MDA0178732.1"/>
    </source>
</evidence>
<dbReference type="Gene3D" id="3.30.10.20">
    <property type="match status" value="1"/>
</dbReference>
<feature type="chain" id="PRO_5040883131" evidence="1">
    <location>
        <begin position="23"/>
        <end position="219"/>
    </location>
</feature>
<keyword evidence="4" id="KW-1185">Reference proteome</keyword>
<dbReference type="CDD" id="cd06577">
    <property type="entry name" value="PASTA_pknB"/>
    <property type="match status" value="1"/>
</dbReference>
<keyword evidence="1" id="KW-0732">Signal</keyword>
<name>A0A9X3N5K0_9ACTN</name>
<evidence type="ECO:0000256" key="1">
    <source>
        <dbReference type="SAM" id="SignalP"/>
    </source>
</evidence>
<dbReference type="PROSITE" id="PS51178">
    <property type="entry name" value="PASTA"/>
    <property type="match status" value="1"/>
</dbReference>
<dbReference type="Proteomes" id="UP001147653">
    <property type="component" value="Unassembled WGS sequence"/>
</dbReference>
<feature type="domain" description="PASTA" evidence="2">
    <location>
        <begin position="119"/>
        <end position="195"/>
    </location>
</feature>
<gene>
    <name evidence="3" type="ORF">OJ997_00370</name>
</gene>
<dbReference type="InterPro" id="IPR005543">
    <property type="entry name" value="PASTA_dom"/>
</dbReference>
<dbReference type="AlphaFoldDB" id="A0A9X3N5K0"/>
<proteinExistence type="predicted"/>
<evidence type="ECO:0000313" key="4">
    <source>
        <dbReference type="Proteomes" id="UP001147653"/>
    </source>
</evidence>
<evidence type="ECO:0000259" key="2">
    <source>
        <dbReference type="PROSITE" id="PS51178"/>
    </source>
</evidence>
<protein>
    <submittedName>
        <fullName evidence="3">PASTA domain-containing protein</fullName>
    </submittedName>
</protein>
<comment type="caution">
    <text evidence="3">The sequence shown here is derived from an EMBL/GenBank/DDBJ whole genome shotgun (WGS) entry which is preliminary data.</text>
</comment>
<reference evidence="3" key="1">
    <citation type="submission" date="2022-10" db="EMBL/GenBank/DDBJ databases">
        <title>The WGS of Solirubrobacter phytolaccae KCTC 29190.</title>
        <authorList>
            <person name="Jiang Z."/>
        </authorList>
    </citation>
    <scope>NUCLEOTIDE SEQUENCE</scope>
    <source>
        <strain evidence="3">KCTC 29190</strain>
    </source>
</reference>
<dbReference type="EMBL" id="JAPDDP010000001">
    <property type="protein sequence ID" value="MDA0178732.1"/>
    <property type="molecule type" value="Genomic_DNA"/>
</dbReference>
<dbReference type="RefSeq" id="WP_270022987.1">
    <property type="nucleotide sequence ID" value="NZ_JAPDDP010000001.1"/>
</dbReference>
<accession>A0A9X3N5K0</accession>